<accession>A0A1D3D2R1</accession>
<dbReference type="Proteomes" id="UP000095192">
    <property type="component" value="Unassembled WGS sequence"/>
</dbReference>
<gene>
    <name evidence="2" type="ORF">cyc_04509</name>
</gene>
<keyword evidence="3" id="KW-1185">Reference proteome</keyword>
<comment type="caution">
    <text evidence="2">The sequence shown here is derived from an EMBL/GenBank/DDBJ whole genome shotgun (WGS) entry which is preliminary data.</text>
</comment>
<dbReference type="EMBL" id="JROU02000997">
    <property type="protein sequence ID" value="OEH77731.1"/>
    <property type="molecule type" value="Genomic_DNA"/>
</dbReference>
<evidence type="ECO:0000313" key="3">
    <source>
        <dbReference type="Proteomes" id="UP000095192"/>
    </source>
</evidence>
<evidence type="ECO:0000313" key="2">
    <source>
        <dbReference type="EMBL" id="OEH77731.1"/>
    </source>
</evidence>
<organism evidence="2 3">
    <name type="scientific">Cyclospora cayetanensis</name>
    <dbReference type="NCBI Taxonomy" id="88456"/>
    <lineage>
        <taxon>Eukaryota</taxon>
        <taxon>Sar</taxon>
        <taxon>Alveolata</taxon>
        <taxon>Apicomplexa</taxon>
        <taxon>Conoidasida</taxon>
        <taxon>Coccidia</taxon>
        <taxon>Eucoccidiorida</taxon>
        <taxon>Eimeriorina</taxon>
        <taxon>Eimeriidae</taxon>
        <taxon>Cyclospora</taxon>
    </lineage>
</organism>
<evidence type="ECO:0000256" key="1">
    <source>
        <dbReference type="SAM" id="MobiDB-lite"/>
    </source>
</evidence>
<dbReference type="VEuPathDB" id="ToxoDB:cyc_04509"/>
<dbReference type="InParanoid" id="A0A1D3D2R1"/>
<feature type="region of interest" description="Disordered" evidence="1">
    <location>
        <begin position="68"/>
        <end position="87"/>
    </location>
</feature>
<sequence>MELESTGDANGYECLAGNRLYSPPTFSAPESYSKPPLHGLKSLRAWLYCIPTPLLPYSGGGLWEQGSGCEALEGDQYPTEGLDHAGN</sequence>
<dbReference type="AlphaFoldDB" id="A0A1D3D2R1"/>
<protein>
    <submittedName>
        <fullName evidence="2">Uncharacterized protein</fullName>
    </submittedName>
</protein>
<proteinExistence type="predicted"/>
<reference evidence="2 3" key="1">
    <citation type="journal article" date="2016" name="BMC Genomics">
        <title>Comparative genomics reveals Cyclospora cayetanensis possesses coccidia-like metabolism and invasion components but unique surface antigens.</title>
        <authorList>
            <person name="Liu S."/>
            <person name="Wang L."/>
            <person name="Zheng H."/>
            <person name="Xu Z."/>
            <person name="Roellig D.M."/>
            <person name="Li N."/>
            <person name="Frace M.A."/>
            <person name="Tang K."/>
            <person name="Arrowood M.J."/>
            <person name="Moss D.M."/>
            <person name="Zhang L."/>
            <person name="Feng Y."/>
            <person name="Xiao L."/>
        </authorList>
    </citation>
    <scope>NUCLEOTIDE SEQUENCE [LARGE SCALE GENOMIC DNA]</scope>
    <source>
        <strain evidence="2 3">CHN_HEN01</strain>
    </source>
</reference>
<name>A0A1D3D2R1_9EIME</name>